<name>A0ABY6J8I0_9BACT</name>
<keyword evidence="1" id="KW-0732">Signal</keyword>
<evidence type="ECO:0000313" key="2">
    <source>
        <dbReference type="EMBL" id="UYQ95907.1"/>
    </source>
</evidence>
<protein>
    <recommendedName>
        <fullName evidence="4">DUF3887 domain-containing protein</fullName>
    </recommendedName>
</protein>
<sequence length="139" mass="15560">MKHMLAVAAALLITMQSFAQIEAMQKKVDIATQFLTYVEKGKTKKALNMIQPDTLKARPELRPLVKDMTREARATLKQGAELFISVTPNEEFTLIVCDCYYRLKDEPPTVLYTISVVFNNAEGEDISLVRVNKPVAPGS</sequence>
<keyword evidence="3" id="KW-1185">Reference proteome</keyword>
<reference evidence="2" key="1">
    <citation type="submission" date="2022-10" db="EMBL/GenBank/DDBJ databases">
        <title>Chitinophaga sp. nov., isolated from soil.</title>
        <authorList>
            <person name="Jeon C.O."/>
        </authorList>
    </citation>
    <scope>NUCLEOTIDE SEQUENCE</scope>
    <source>
        <strain evidence="2">R8</strain>
    </source>
</reference>
<organism evidence="2 3">
    <name type="scientific">Chitinophaga horti</name>
    <dbReference type="NCBI Taxonomy" id="2920382"/>
    <lineage>
        <taxon>Bacteria</taxon>
        <taxon>Pseudomonadati</taxon>
        <taxon>Bacteroidota</taxon>
        <taxon>Chitinophagia</taxon>
        <taxon>Chitinophagales</taxon>
        <taxon>Chitinophagaceae</taxon>
        <taxon>Chitinophaga</taxon>
    </lineage>
</organism>
<dbReference type="EMBL" id="CP107006">
    <property type="protein sequence ID" value="UYQ95907.1"/>
    <property type="molecule type" value="Genomic_DNA"/>
</dbReference>
<evidence type="ECO:0000313" key="3">
    <source>
        <dbReference type="Proteomes" id="UP001162741"/>
    </source>
</evidence>
<accession>A0ABY6J8I0</accession>
<dbReference type="RefSeq" id="WP_264283580.1">
    <property type="nucleotide sequence ID" value="NZ_CP107006.1"/>
</dbReference>
<proteinExistence type="predicted"/>
<evidence type="ECO:0000256" key="1">
    <source>
        <dbReference type="SAM" id="SignalP"/>
    </source>
</evidence>
<evidence type="ECO:0008006" key="4">
    <source>
        <dbReference type="Google" id="ProtNLM"/>
    </source>
</evidence>
<feature type="signal peptide" evidence="1">
    <location>
        <begin position="1"/>
        <end position="19"/>
    </location>
</feature>
<feature type="chain" id="PRO_5045307304" description="DUF3887 domain-containing protein" evidence="1">
    <location>
        <begin position="20"/>
        <end position="139"/>
    </location>
</feature>
<dbReference type="Proteomes" id="UP001162741">
    <property type="component" value="Chromosome"/>
</dbReference>
<gene>
    <name evidence="2" type="ORF">MKQ68_12430</name>
</gene>